<feature type="compositionally biased region" description="Polar residues" evidence="2">
    <location>
        <begin position="336"/>
        <end position="346"/>
    </location>
</feature>
<organism evidence="3 4">
    <name type="scientific">Carnegiea gigantea</name>
    <dbReference type="NCBI Taxonomy" id="171969"/>
    <lineage>
        <taxon>Eukaryota</taxon>
        <taxon>Viridiplantae</taxon>
        <taxon>Streptophyta</taxon>
        <taxon>Embryophyta</taxon>
        <taxon>Tracheophyta</taxon>
        <taxon>Spermatophyta</taxon>
        <taxon>Magnoliopsida</taxon>
        <taxon>eudicotyledons</taxon>
        <taxon>Gunneridae</taxon>
        <taxon>Pentapetalae</taxon>
        <taxon>Caryophyllales</taxon>
        <taxon>Cactineae</taxon>
        <taxon>Cactaceae</taxon>
        <taxon>Cactoideae</taxon>
        <taxon>Echinocereeae</taxon>
        <taxon>Carnegiea</taxon>
    </lineage>
</organism>
<feature type="region of interest" description="Disordered" evidence="2">
    <location>
        <begin position="281"/>
        <end position="367"/>
    </location>
</feature>
<gene>
    <name evidence="3" type="ORF">Cgig2_025676</name>
</gene>
<dbReference type="OrthoDB" id="2012664at2759"/>
<evidence type="ECO:0000256" key="2">
    <source>
        <dbReference type="SAM" id="MobiDB-lite"/>
    </source>
</evidence>
<sequence>MSGHNSHCTEDIGWRFGIAIDGSRKRVQCKFCSKVIRGGITRLKHKTGDIAPCPDVSAEVKRDMMKLLTEYKEKKRQKTRITRDLEDEITRSFNRNDYVDDEEEEDAQLVHARYESLEQHRFEHEQWVYRASRGAHFDEGSSRPPRVPQMRRSATVRESSSRASRDMDMAYEQMSTPAARLRAVKVELEKDRTRTKQSKVNTNWLKAAKNKMIKAFGSWVIDTNVPFAVVDSIYTNPLLETIREVGPDVRAPSSYELSDVFLYKDRMDTFGTSIAQRAIASHGGSGGGGDGGNGGANEMSASYSSRRSTDYFSGRDRDRGRGVPLEDDRRSRRSPNEQPSEPTQTYRRIRKGKEPAQPHGYPPDAMYGYAGFQEASSSFTGPDLFASSGGHDTYGGFSSNYGHNTNCPPLPYPSNEPQFVGSDSSRRHSDNPPIINQGTINYGDHHYYQPTFYSGDSNSSEQSWMDSTASSHYHQQQESYGIHQNNNDSYQDPPRHSFWW</sequence>
<evidence type="ECO:0008006" key="5">
    <source>
        <dbReference type="Google" id="ProtNLM"/>
    </source>
</evidence>
<feature type="region of interest" description="Disordered" evidence="2">
    <location>
        <begin position="137"/>
        <end position="164"/>
    </location>
</feature>
<name>A0A9Q1Q746_9CARY</name>
<feature type="region of interest" description="Disordered" evidence="2">
    <location>
        <begin position="458"/>
        <end position="500"/>
    </location>
</feature>
<feature type="region of interest" description="Disordered" evidence="2">
    <location>
        <begin position="416"/>
        <end position="441"/>
    </location>
</feature>
<comment type="caution">
    <text evidence="3">The sequence shown here is derived from an EMBL/GenBank/DDBJ whole genome shotgun (WGS) entry which is preliminary data.</text>
</comment>
<dbReference type="Proteomes" id="UP001153076">
    <property type="component" value="Unassembled WGS sequence"/>
</dbReference>
<evidence type="ECO:0000256" key="1">
    <source>
        <dbReference type="SAM" id="Coils"/>
    </source>
</evidence>
<dbReference type="PANTHER" id="PTHR46951">
    <property type="entry name" value="BED-TYPE DOMAIN-CONTAINING PROTEIN"/>
    <property type="match status" value="1"/>
</dbReference>
<dbReference type="PANTHER" id="PTHR46951:SF2">
    <property type="entry name" value="BED-TYPE DOMAIN-CONTAINING PROTEIN"/>
    <property type="match status" value="1"/>
</dbReference>
<proteinExistence type="predicted"/>
<feature type="compositionally biased region" description="Gly residues" evidence="2">
    <location>
        <begin position="283"/>
        <end position="295"/>
    </location>
</feature>
<evidence type="ECO:0000313" key="3">
    <source>
        <dbReference type="EMBL" id="KAJ8430994.1"/>
    </source>
</evidence>
<dbReference type="AlphaFoldDB" id="A0A9Q1Q746"/>
<feature type="compositionally biased region" description="Basic and acidic residues" evidence="2">
    <location>
        <begin position="307"/>
        <end position="330"/>
    </location>
</feature>
<accession>A0A9Q1Q746</accession>
<protein>
    <recommendedName>
        <fullName evidence="5">BED-type domain-containing protein</fullName>
    </recommendedName>
</protein>
<keyword evidence="4" id="KW-1185">Reference proteome</keyword>
<reference evidence="3" key="1">
    <citation type="submission" date="2022-04" db="EMBL/GenBank/DDBJ databases">
        <title>Carnegiea gigantea Genome sequencing and assembly v2.</title>
        <authorList>
            <person name="Copetti D."/>
            <person name="Sanderson M.J."/>
            <person name="Burquez A."/>
            <person name="Wojciechowski M.F."/>
        </authorList>
    </citation>
    <scope>NUCLEOTIDE SEQUENCE</scope>
    <source>
        <strain evidence="3">SGP5-SGP5p</strain>
        <tissue evidence="3">Aerial part</tissue>
    </source>
</reference>
<feature type="coiled-coil region" evidence="1">
    <location>
        <begin position="57"/>
        <end position="88"/>
    </location>
</feature>
<dbReference type="EMBL" id="JAKOGI010000733">
    <property type="protein sequence ID" value="KAJ8430994.1"/>
    <property type="molecule type" value="Genomic_DNA"/>
</dbReference>
<keyword evidence="1" id="KW-0175">Coiled coil</keyword>
<evidence type="ECO:0000313" key="4">
    <source>
        <dbReference type="Proteomes" id="UP001153076"/>
    </source>
</evidence>
<feature type="compositionally biased region" description="Polar residues" evidence="2">
    <location>
        <begin position="458"/>
        <end position="490"/>
    </location>
</feature>